<dbReference type="InterPro" id="IPR001387">
    <property type="entry name" value="Cro/C1-type_HTH"/>
</dbReference>
<name>A0A8S5RXN1_9CAUD</name>
<feature type="domain" description="HTH cro/C1-type" evidence="1">
    <location>
        <begin position="7"/>
        <end position="61"/>
    </location>
</feature>
<dbReference type="GO" id="GO:0003677">
    <property type="term" value="F:DNA binding"/>
    <property type="evidence" value="ECO:0007669"/>
    <property type="project" value="InterPro"/>
</dbReference>
<dbReference type="InterPro" id="IPR010982">
    <property type="entry name" value="Lambda_DNA-bd_dom_sf"/>
</dbReference>
<sequence length="165" mass="18748">MTLNEQLKKVRKALNLTQTKFAKEIGLSQTSLGMIEVGDRKVQDRHIKTICSIFNVNEDWFRTGKGEMFNKKNDNFLDQMTKKYNLSPVEAQIADYCLNLSSEERAGILKHILNIANIIQHNNSINGINIQDSKLTREEKLKILSKQLDAEEKGKILEVSTGING</sequence>
<dbReference type="PROSITE" id="PS50943">
    <property type="entry name" value="HTH_CROC1"/>
    <property type="match status" value="1"/>
</dbReference>
<reference evidence="2" key="1">
    <citation type="journal article" date="2021" name="Proc. Natl. Acad. Sci. U.S.A.">
        <title>A Catalog of Tens of Thousands of Viruses from Human Metagenomes Reveals Hidden Associations with Chronic Diseases.</title>
        <authorList>
            <person name="Tisza M.J."/>
            <person name="Buck C.B."/>
        </authorList>
    </citation>
    <scope>NUCLEOTIDE SEQUENCE</scope>
    <source>
        <strain evidence="2">CtWdm1</strain>
    </source>
</reference>
<proteinExistence type="predicted"/>
<dbReference type="Pfam" id="PF01381">
    <property type="entry name" value="HTH_3"/>
    <property type="match status" value="1"/>
</dbReference>
<dbReference type="SUPFAM" id="SSF47413">
    <property type="entry name" value="lambda repressor-like DNA-binding domains"/>
    <property type="match status" value="1"/>
</dbReference>
<organism evidence="2">
    <name type="scientific">Siphoviridae sp. ctWdm1</name>
    <dbReference type="NCBI Taxonomy" id="2827883"/>
    <lineage>
        <taxon>Viruses</taxon>
        <taxon>Duplodnaviria</taxon>
        <taxon>Heunggongvirae</taxon>
        <taxon>Uroviricota</taxon>
        <taxon>Caudoviricetes</taxon>
    </lineage>
</organism>
<dbReference type="Gene3D" id="1.10.260.40">
    <property type="entry name" value="lambda repressor-like DNA-binding domains"/>
    <property type="match status" value="1"/>
</dbReference>
<protein>
    <submittedName>
        <fullName evidence="2">Helix-turn-helix XRE-family like protein</fullName>
    </submittedName>
</protein>
<evidence type="ECO:0000313" key="2">
    <source>
        <dbReference type="EMBL" id="DAF43509.1"/>
    </source>
</evidence>
<dbReference type="SMART" id="SM00530">
    <property type="entry name" value="HTH_XRE"/>
    <property type="match status" value="1"/>
</dbReference>
<accession>A0A8S5RXN1</accession>
<dbReference type="EMBL" id="BK032509">
    <property type="protein sequence ID" value="DAF43509.1"/>
    <property type="molecule type" value="Genomic_DNA"/>
</dbReference>
<dbReference type="CDD" id="cd00093">
    <property type="entry name" value="HTH_XRE"/>
    <property type="match status" value="1"/>
</dbReference>
<evidence type="ECO:0000259" key="1">
    <source>
        <dbReference type="PROSITE" id="PS50943"/>
    </source>
</evidence>